<organism evidence="4 5">
    <name type="scientific">Sinomicrobium pectinilyticum</name>
    <dbReference type="NCBI Taxonomy" id="1084421"/>
    <lineage>
        <taxon>Bacteria</taxon>
        <taxon>Pseudomonadati</taxon>
        <taxon>Bacteroidota</taxon>
        <taxon>Flavobacteriia</taxon>
        <taxon>Flavobacteriales</taxon>
        <taxon>Flavobacteriaceae</taxon>
        <taxon>Sinomicrobium</taxon>
    </lineage>
</organism>
<gene>
    <name evidence="4" type="ORF">ED312_13445</name>
</gene>
<comment type="caution">
    <text evidence="4">The sequence shown here is derived from an EMBL/GenBank/DDBJ whole genome shotgun (WGS) entry which is preliminary data.</text>
</comment>
<feature type="domain" description="CHAT" evidence="3">
    <location>
        <begin position="590"/>
        <end position="843"/>
    </location>
</feature>
<dbReference type="Pfam" id="PF13181">
    <property type="entry name" value="TPR_8"/>
    <property type="match status" value="1"/>
</dbReference>
<feature type="repeat" description="TPR" evidence="1">
    <location>
        <begin position="206"/>
        <end position="239"/>
    </location>
</feature>
<evidence type="ECO:0000313" key="5">
    <source>
        <dbReference type="Proteomes" id="UP000267469"/>
    </source>
</evidence>
<dbReference type="Proteomes" id="UP000267469">
    <property type="component" value="Unassembled WGS sequence"/>
</dbReference>
<feature type="transmembrane region" description="Helical" evidence="2">
    <location>
        <begin position="855"/>
        <end position="874"/>
    </location>
</feature>
<dbReference type="AlphaFoldDB" id="A0A3N0EA21"/>
<dbReference type="PROSITE" id="PS50005">
    <property type="entry name" value="TPR"/>
    <property type="match status" value="1"/>
</dbReference>
<dbReference type="PANTHER" id="PTHR10098">
    <property type="entry name" value="RAPSYN-RELATED"/>
    <property type="match status" value="1"/>
</dbReference>
<evidence type="ECO:0000259" key="3">
    <source>
        <dbReference type="Pfam" id="PF12770"/>
    </source>
</evidence>
<keyword evidence="2" id="KW-0812">Transmembrane</keyword>
<dbReference type="SUPFAM" id="SSF48452">
    <property type="entry name" value="TPR-like"/>
    <property type="match status" value="1"/>
</dbReference>
<name>A0A3N0EA21_SINP1</name>
<dbReference type="Pfam" id="PF12770">
    <property type="entry name" value="CHAT"/>
    <property type="match status" value="1"/>
</dbReference>
<reference evidence="4 5" key="1">
    <citation type="submission" date="2018-10" db="EMBL/GenBank/DDBJ databases">
        <title>Sinomicrobium pectinilyticum sp. nov., a pectinase-producing bacterium isolated from alkaline and saline soil, and emended description of the genus Sinomicrobium.</title>
        <authorList>
            <person name="Cheng B."/>
            <person name="Li C."/>
            <person name="Lai Q."/>
            <person name="Du M."/>
            <person name="Shao Z."/>
            <person name="Xu P."/>
            <person name="Yang C."/>
        </authorList>
    </citation>
    <scope>NUCLEOTIDE SEQUENCE [LARGE SCALE GENOMIC DNA]</scope>
    <source>
        <strain evidence="4 5">5DNS001</strain>
    </source>
</reference>
<dbReference type="PANTHER" id="PTHR10098:SF108">
    <property type="entry name" value="TETRATRICOPEPTIDE REPEAT PROTEIN 28"/>
    <property type="match status" value="1"/>
</dbReference>
<evidence type="ECO:0000313" key="4">
    <source>
        <dbReference type="EMBL" id="RNL84688.1"/>
    </source>
</evidence>
<evidence type="ECO:0000256" key="2">
    <source>
        <dbReference type="SAM" id="Phobius"/>
    </source>
</evidence>
<proteinExistence type="predicted"/>
<keyword evidence="1" id="KW-0802">TPR repeat</keyword>
<dbReference type="OrthoDB" id="9771112at2"/>
<accession>A0A3N0EA21</accession>
<sequence length="888" mass="101788">MEVLMFRKIMEQYCTIQKTYGVKKNLLLLFCLLSVIPLQGQLTDSIYHTVDRLAKASAPHIFKRLEEKASAFEKQAVTPREHTAMLILRCNMGYHYRKSGMSQKAIACYESAWKNYQDHQLTDYDIIEYCLKPLGNLYTISGNFTQAENTIKSYLFLAEEQGNRVQRVAAVLNLSVVYHNTGNFHTAIRLLEKYLKNTVPDTKQKALLLNNLATNYFALEEYEKSEAILKQATQTNPEITSPMYRNMAQLAKNRDQVILAQQYLDLAEKAIREQPSQARDIARLYVEKSELSTINGDTAQARKLLYTALGFLLPNHNKNALPNRETLYPENTLIAIFDALASLENDMETSLYYYELSFYVTGLLQKQIISQETKILHGNDNRIRSEKCIDLLYNTYKNTNKDHYLERAFFYAERSKASALKGAISQKSLAEKFPGDSLLLKENTLSSIHENTVNKLVRAQLTGQGKDSVRLYTKTSNRLNLELKSLRHKIDEKYPETPFSGISVPLLRNKLKNDNASMIVYFSGKQHLYIFAFSRNGAELHRKDNTSALREEIRHFISFFDNPSRINNDVTAYSRSAYQVYRSLIPSGILNTEYLVIVPDGLLGFIPFEALLIEPAQSDNYNRMPFLVKRQKMVYQTSADLYLREYRYTEKEKLLGIFPIFESTPMELRYSEEEAESIRCITDADILSGKDATKANFLEKAGNYDIIHLSTHASGGNFVIPANIEFRDDVMLLHELYGLQLKPALVVLSACETGIGKLQRGEGAISLARGFQYAGANRILFSLWKVNDRATSRIMTLFYQNYQKYASASAANHQSKIDYLEDKEVPLAQKSPYYWSGFVYYGNIQHEKLPVSSQIIVSGTIVALLCTALFIEFYRRKKRKRHRSARGR</sequence>
<keyword evidence="2" id="KW-0472">Membrane</keyword>
<evidence type="ECO:0000256" key="1">
    <source>
        <dbReference type="PROSITE-ProRule" id="PRU00339"/>
    </source>
</evidence>
<dbReference type="EMBL" id="RJTM01000094">
    <property type="protein sequence ID" value="RNL84688.1"/>
    <property type="molecule type" value="Genomic_DNA"/>
</dbReference>
<dbReference type="InterPro" id="IPR011990">
    <property type="entry name" value="TPR-like_helical_dom_sf"/>
</dbReference>
<dbReference type="SMART" id="SM00028">
    <property type="entry name" value="TPR"/>
    <property type="match status" value="2"/>
</dbReference>
<dbReference type="InterPro" id="IPR024983">
    <property type="entry name" value="CHAT_dom"/>
</dbReference>
<keyword evidence="5" id="KW-1185">Reference proteome</keyword>
<keyword evidence="2" id="KW-1133">Transmembrane helix</keyword>
<dbReference type="Gene3D" id="1.25.40.10">
    <property type="entry name" value="Tetratricopeptide repeat domain"/>
    <property type="match status" value="2"/>
</dbReference>
<dbReference type="InterPro" id="IPR019734">
    <property type="entry name" value="TPR_rpt"/>
</dbReference>
<protein>
    <submittedName>
        <fullName evidence="4">CHAT domain-containing protein</fullName>
    </submittedName>
</protein>